<keyword evidence="1" id="KW-0472">Membrane</keyword>
<feature type="transmembrane region" description="Helical" evidence="1">
    <location>
        <begin position="12"/>
        <end position="32"/>
    </location>
</feature>
<dbReference type="InterPro" id="IPR025291">
    <property type="entry name" value="DUF4153"/>
</dbReference>
<sequence>MFGIRAVYHSFWIKFGAALALVALGDALFYQMDRGGSTIGVFAGAWLVAALAAGRAMRHDRRALICLGAAGIFAAALVLNPSPLAWVLFWTTLSMAALLPGTAAFDDAWRWLQRLVVHGCLNMIGPAIDSFKLRRLHSFPSWQHGMRGLLPILVLPLIGSAVILTLFSAANPVIGDMFSRLSLPALSASQVFRAIFWAMLFTVVWGAFRPRRTNRLLSTFDGTGDMDLPGVNVLSILLSLALFNMLFLLQNALDIAYLWGGVPLPDGMTLAEYAHRGAYPLIGTALLAGGFVIVTLRPGSRTASHPHIRTLLVLWIGQNIFLVASTMLRTLDYVEAYSLTRMRIAALAWMALVAIGLALICWRMLRSKSTSWLINTNCAVAAFVLAAFCFVDTGAMAAAWNVRHAREVGGKGAALDLCYLNSLGGSALLSLVYLEQQRLAPRFAARVQRVRHDVLGDVAREQQNGSWTVRNALRLQNAKRQLGNPVPLPYDNWDCAGRLIRPAPSPAPPAPLTAPATQ</sequence>
<dbReference type="AlphaFoldDB" id="A0AAD1D3B8"/>
<dbReference type="EMBL" id="RBWX01000013">
    <property type="protein sequence ID" value="RKS84572.1"/>
    <property type="molecule type" value="Genomic_DNA"/>
</dbReference>
<feature type="transmembrane region" description="Helical" evidence="1">
    <location>
        <begin position="85"/>
        <end position="105"/>
    </location>
</feature>
<feature type="transmembrane region" description="Helical" evidence="1">
    <location>
        <begin position="377"/>
        <end position="400"/>
    </location>
</feature>
<organism evidence="2 4">
    <name type="scientific">Sphingosinicella microcystinivorans</name>
    <dbReference type="NCBI Taxonomy" id="335406"/>
    <lineage>
        <taxon>Bacteria</taxon>
        <taxon>Pseudomonadati</taxon>
        <taxon>Pseudomonadota</taxon>
        <taxon>Alphaproteobacteria</taxon>
        <taxon>Sphingomonadales</taxon>
        <taxon>Sphingosinicellaceae</taxon>
        <taxon>Sphingosinicella</taxon>
    </lineage>
</organism>
<dbReference type="EMBL" id="AP018711">
    <property type="protein sequence ID" value="BBE33023.1"/>
    <property type="molecule type" value="Genomic_DNA"/>
</dbReference>
<dbReference type="Proteomes" id="UP000275727">
    <property type="component" value="Chromosome"/>
</dbReference>
<proteinExistence type="predicted"/>
<feature type="transmembrane region" description="Helical" evidence="1">
    <location>
        <begin position="63"/>
        <end position="79"/>
    </location>
</feature>
<evidence type="ECO:0000313" key="5">
    <source>
        <dbReference type="Proteomes" id="UP000276029"/>
    </source>
</evidence>
<keyword evidence="1" id="KW-0812">Transmembrane</keyword>
<feature type="transmembrane region" description="Helical" evidence="1">
    <location>
        <begin position="308"/>
        <end position="328"/>
    </location>
</feature>
<accession>A0AAD1D3B8</accession>
<feature type="transmembrane region" description="Helical" evidence="1">
    <location>
        <begin position="190"/>
        <end position="208"/>
    </location>
</feature>
<keyword evidence="1" id="KW-1133">Transmembrane helix</keyword>
<evidence type="ECO:0000313" key="4">
    <source>
        <dbReference type="Proteomes" id="UP000275727"/>
    </source>
</evidence>
<evidence type="ECO:0000256" key="1">
    <source>
        <dbReference type="SAM" id="Phobius"/>
    </source>
</evidence>
<gene>
    <name evidence="3" type="ORF">DFR51_3665</name>
    <name evidence="2" type="ORF">SmB9_06810</name>
</gene>
<feature type="transmembrane region" description="Helical" evidence="1">
    <location>
        <begin position="344"/>
        <end position="365"/>
    </location>
</feature>
<reference evidence="2 4" key="1">
    <citation type="submission" date="2018-06" db="EMBL/GenBank/DDBJ databases">
        <title>Complete Genome Sequence of the Microcystin-Degrading Bacterium Sphingosinicella microcystinivorans Strain B-9.</title>
        <authorList>
            <person name="Jin H."/>
            <person name="Nishizawa T."/>
            <person name="Guo Y."/>
            <person name="Nishizawa A."/>
            <person name="Park H."/>
            <person name="Kato H."/>
            <person name="Tsuji K."/>
            <person name="Harada K."/>
        </authorList>
    </citation>
    <scope>NUCLEOTIDE SEQUENCE [LARGE SCALE GENOMIC DNA]</scope>
    <source>
        <strain evidence="2 4">B9</strain>
    </source>
</reference>
<keyword evidence="5" id="KW-1185">Reference proteome</keyword>
<name>A0AAD1D3B8_SPHMI</name>
<feature type="transmembrane region" description="Helical" evidence="1">
    <location>
        <begin position="149"/>
        <end position="170"/>
    </location>
</feature>
<evidence type="ECO:0000313" key="3">
    <source>
        <dbReference type="EMBL" id="RKS84572.1"/>
    </source>
</evidence>
<dbReference type="RefSeq" id="WP_121053681.1">
    <property type="nucleotide sequence ID" value="NZ_AP018711.1"/>
</dbReference>
<feature type="transmembrane region" description="Helical" evidence="1">
    <location>
        <begin position="38"/>
        <end position="56"/>
    </location>
</feature>
<dbReference type="Proteomes" id="UP000276029">
    <property type="component" value="Unassembled WGS sequence"/>
</dbReference>
<feature type="transmembrane region" description="Helical" evidence="1">
    <location>
        <begin position="229"/>
        <end position="249"/>
    </location>
</feature>
<dbReference type="KEGG" id="smic:SmB9_06810"/>
<feature type="transmembrane region" description="Helical" evidence="1">
    <location>
        <begin position="412"/>
        <end position="434"/>
    </location>
</feature>
<protein>
    <submittedName>
        <fullName evidence="3">Uncharacterized protein DUF4173</fullName>
    </submittedName>
</protein>
<reference evidence="3 5" key="2">
    <citation type="submission" date="2018-10" db="EMBL/GenBank/DDBJ databases">
        <title>Genomic Encyclopedia of Type Strains, Phase IV (KMG-IV): sequencing the most valuable type-strain genomes for metagenomic binning, comparative biology and taxonomic classification.</title>
        <authorList>
            <person name="Goeker M."/>
        </authorList>
    </citation>
    <scope>NUCLEOTIDE SEQUENCE [LARGE SCALE GENOMIC DNA]</scope>
    <source>
        <strain evidence="3 5">DSM 19791</strain>
    </source>
</reference>
<evidence type="ECO:0000313" key="2">
    <source>
        <dbReference type="EMBL" id="BBE33023.1"/>
    </source>
</evidence>
<feature type="transmembrane region" description="Helical" evidence="1">
    <location>
        <begin position="278"/>
        <end position="296"/>
    </location>
</feature>
<dbReference type="Pfam" id="PF13687">
    <property type="entry name" value="DUF4153"/>
    <property type="match status" value="1"/>
</dbReference>